<proteinExistence type="predicted"/>
<dbReference type="InterPro" id="IPR052579">
    <property type="entry name" value="Zinc_finger_SWIM"/>
</dbReference>
<dbReference type="AlphaFoldDB" id="A0AAV2TP40"/>
<evidence type="ECO:0000259" key="2">
    <source>
        <dbReference type="Pfam" id="PF21599"/>
    </source>
</evidence>
<dbReference type="Proteomes" id="UP001497525">
    <property type="component" value="Unassembled WGS sequence"/>
</dbReference>
<dbReference type="InterPro" id="IPR048325">
    <property type="entry name" value="ZSWIM3_N"/>
</dbReference>
<gene>
    <name evidence="3" type="ORF">CDAUBV1_LOCUS12562</name>
</gene>
<dbReference type="EMBL" id="CAXLJL010000467">
    <property type="protein sequence ID" value="CAL5138044.1"/>
    <property type="molecule type" value="Genomic_DNA"/>
</dbReference>
<dbReference type="Pfam" id="PF21599">
    <property type="entry name" value="ZSWIM3_N"/>
    <property type="match status" value="1"/>
</dbReference>
<feature type="domain" description="ZSWIM3 N-terminal" evidence="2">
    <location>
        <begin position="26"/>
        <end position="124"/>
    </location>
</feature>
<protein>
    <recommendedName>
        <fullName evidence="2">ZSWIM3 N-terminal domain-containing protein</fullName>
    </recommendedName>
</protein>
<evidence type="ECO:0000256" key="1">
    <source>
        <dbReference type="SAM" id="MobiDB-lite"/>
    </source>
</evidence>
<evidence type="ECO:0000313" key="3">
    <source>
        <dbReference type="EMBL" id="CAL5138044.1"/>
    </source>
</evidence>
<evidence type="ECO:0000313" key="4">
    <source>
        <dbReference type="Proteomes" id="UP001497525"/>
    </source>
</evidence>
<feature type="region of interest" description="Disordered" evidence="1">
    <location>
        <begin position="267"/>
        <end position="301"/>
    </location>
</feature>
<comment type="caution">
    <text evidence="3">The sequence shown here is derived from an EMBL/GenBank/DDBJ whole genome shotgun (WGS) entry which is preliminary data.</text>
</comment>
<name>A0AAV2TP40_CALDB</name>
<sequence length="326" mass="36992">MVHVQSIAPSFVNVLGDFQRIVGLGEYEDYDELSRRLHSFQVASSTSYRVDTSLTVEGYRNQTGVSVPEKLKYFRVRFRCVHAAKQKEVGGKRRYDNTECPSVIVYTHCSGKLRLSHYDLKHNHTLVPTHSYSRNRKLMPDQEKDVIELLGSCKCNREVVRYIEEAYGVTVRIKDINNMRQRLRKNQPLQPLKGDRLPELEWDLEDAVPNKASDSPSPRVLSDADKLRMAEDVWGDVRSSLVELGTEKFDYYMERLKQLAAEIHSALSDDDGSESESISPHAVADSALVSYPKPEPPSDRGVLACASSQGVFCVSDRKRKLPSEPM</sequence>
<organism evidence="3 4">
    <name type="scientific">Calicophoron daubneyi</name>
    <name type="common">Rumen fluke</name>
    <name type="synonym">Paramphistomum daubneyi</name>
    <dbReference type="NCBI Taxonomy" id="300641"/>
    <lineage>
        <taxon>Eukaryota</taxon>
        <taxon>Metazoa</taxon>
        <taxon>Spiralia</taxon>
        <taxon>Lophotrochozoa</taxon>
        <taxon>Platyhelminthes</taxon>
        <taxon>Trematoda</taxon>
        <taxon>Digenea</taxon>
        <taxon>Plagiorchiida</taxon>
        <taxon>Pronocephalata</taxon>
        <taxon>Paramphistomoidea</taxon>
        <taxon>Paramphistomidae</taxon>
        <taxon>Calicophoron</taxon>
    </lineage>
</organism>
<dbReference type="PANTHER" id="PTHR31569:SF4">
    <property type="entry name" value="SWIM-TYPE DOMAIN-CONTAINING PROTEIN"/>
    <property type="match status" value="1"/>
</dbReference>
<accession>A0AAV2TP40</accession>
<dbReference type="PANTHER" id="PTHR31569">
    <property type="entry name" value="SWIM-TYPE DOMAIN-CONTAINING PROTEIN"/>
    <property type="match status" value="1"/>
</dbReference>
<reference evidence="3" key="1">
    <citation type="submission" date="2024-06" db="EMBL/GenBank/DDBJ databases">
        <authorList>
            <person name="Liu X."/>
            <person name="Lenzi L."/>
            <person name="Haldenby T S."/>
            <person name="Uol C."/>
        </authorList>
    </citation>
    <scope>NUCLEOTIDE SEQUENCE</scope>
</reference>